<accession>A0ABW6BXG4</accession>
<gene>
    <name evidence="1" type="ORF">ACFS7Z_14830</name>
</gene>
<dbReference type="RefSeq" id="WP_377485950.1">
    <property type="nucleotide sequence ID" value="NZ_JBHUOX010000011.1"/>
</dbReference>
<name>A0ABW6BXG4_9BACT</name>
<proteinExistence type="predicted"/>
<dbReference type="EMBL" id="JBHUOX010000011">
    <property type="protein sequence ID" value="MFD3001644.1"/>
    <property type="molecule type" value="Genomic_DNA"/>
</dbReference>
<evidence type="ECO:0000313" key="2">
    <source>
        <dbReference type="Proteomes" id="UP001597641"/>
    </source>
</evidence>
<organism evidence="1 2">
    <name type="scientific">Pontibacter toksunensis</name>
    <dbReference type="NCBI Taxonomy" id="1332631"/>
    <lineage>
        <taxon>Bacteria</taxon>
        <taxon>Pseudomonadati</taxon>
        <taxon>Bacteroidota</taxon>
        <taxon>Cytophagia</taxon>
        <taxon>Cytophagales</taxon>
        <taxon>Hymenobacteraceae</taxon>
        <taxon>Pontibacter</taxon>
    </lineage>
</organism>
<sequence>MIIYKNGLITLDYTPATDVLSVELPDAVTFGVPELERSLEVVAENVQGYDIKNLLLDSSQVEVGGIDDASYKILVTKFISDLTKARLQKLARLNTAVHSYEERVVSVASEATQKHNSPFEIRTFNSKANALNWLLGQ</sequence>
<keyword evidence="2" id="KW-1185">Reference proteome</keyword>
<comment type="caution">
    <text evidence="1">The sequence shown here is derived from an EMBL/GenBank/DDBJ whole genome shotgun (WGS) entry which is preliminary data.</text>
</comment>
<evidence type="ECO:0008006" key="3">
    <source>
        <dbReference type="Google" id="ProtNLM"/>
    </source>
</evidence>
<dbReference type="Proteomes" id="UP001597641">
    <property type="component" value="Unassembled WGS sequence"/>
</dbReference>
<evidence type="ECO:0000313" key="1">
    <source>
        <dbReference type="EMBL" id="MFD3001644.1"/>
    </source>
</evidence>
<reference evidence="2" key="1">
    <citation type="journal article" date="2019" name="Int. J. Syst. Evol. Microbiol.">
        <title>The Global Catalogue of Microorganisms (GCM) 10K type strain sequencing project: providing services to taxonomists for standard genome sequencing and annotation.</title>
        <authorList>
            <consortium name="The Broad Institute Genomics Platform"/>
            <consortium name="The Broad Institute Genome Sequencing Center for Infectious Disease"/>
            <person name="Wu L."/>
            <person name="Ma J."/>
        </authorList>
    </citation>
    <scope>NUCLEOTIDE SEQUENCE [LARGE SCALE GENOMIC DNA]</scope>
    <source>
        <strain evidence="2">KCTC 23984</strain>
    </source>
</reference>
<protein>
    <recommendedName>
        <fullName evidence="3">SpoIIAA-like protein</fullName>
    </recommendedName>
</protein>